<name>A0AAD6N605_PENCN</name>
<organism evidence="1 2">
    <name type="scientific">Penicillium canescens</name>
    <dbReference type="NCBI Taxonomy" id="5083"/>
    <lineage>
        <taxon>Eukaryota</taxon>
        <taxon>Fungi</taxon>
        <taxon>Dikarya</taxon>
        <taxon>Ascomycota</taxon>
        <taxon>Pezizomycotina</taxon>
        <taxon>Eurotiomycetes</taxon>
        <taxon>Eurotiomycetidae</taxon>
        <taxon>Eurotiales</taxon>
        <taxon>Aspergillaceae</taxon>
        <taxon>Penicillium</taxon>
    </lineage>
</organism>
<sequence>MTQGTRIAVAATAAYGVWDAYHMPELIQTMLGPNLLTAEDLQLEGPWRFDSKKTTLCIVS</sequence>
<accession>A0AAD6N605</accession>
<comment type="caution">
    <text evidence="1">The sequence shown here is derived from an EMBL/GenBank/DDBJ whole genome shotgun (WGS) entry which is preliminary data.</text>
</comment>
<dbReference type="EMBL" id="JAQJZL010000010">
    <property type="protein sequence ID" value="KAJ6034776.1"/>
    <property type="molecule type" value="Genomic_DNA"/>
</dbReference>
<dbReference type="Proteomes" id="UP001219568">
    <property type="component" value="Unassembled WGS sequence"/>
</dbReference>
<evidence type="ECO:0000313" key="2">
    <source>
        <dbReference type="Proteomes" id="UP001219568"/>
    </source>
</evidence>
<proteinExistence type="predicted"/>
<reference evidence="1" key="1">
    <citation type="journal article" date="2023" name="IMA Fungus">
        <title>Comparative genomic study of the Penicillium genus elucidates a diverse pangenome and 15 lateral gene transfer events.</title>
        <authorList>
            <person name="Petersen C."/>
            <person name="Sorensen T."/>
            <person name="Nielsen M.R."/>
            <person name="Sondergaard T.E."/>
            <person name="Sorensen J.L."/>
            <person name="Fitzpatrick D.A."/>
            <person name="Frisvad J.C."/>
            <person name="Nielsen K.L."/>
        </authorList>
    </citation>
    <scope>NUCLEOTIDE SEQUENCE</scope>
    <source>
        <strain evidence="1">IBT 15450</strain>
    </source>
</reference>
<reference evidence="1" key="2">
    <citation type="submission" date="2023-01" db="EMBL/GenBank/DDBJ databases">
        <authorList>
            <person name="Petersen C."/>
        </authorList>
    </citation>
    <scope>NUCLEOTIDE SEQUENCE</scope>
    <source>
        <strain evidence="1">IBT 15450</strain>
    </source>
</reference>
<gene>
    <name evidence="1" type="ORF">N7460_008951</name>
</gene>
<protein>
    <submittedName>
        <fullName evidence="1">Uncharacterized protein</fullName>
    </submittedName>
</protein>
<dbReference type="AlphaFoldDB" id="A0AAD6N605"/>
<keyword evidence="2" id="KW-1185">Reference proteome</keyword>
<evidence type="ECO:0000313" key="1">
    <source>
        <dbReference type="EMBL" id="KAJ6034776.1"/>
    </source>
</evidence>